<evidence type="ECO:0000313" key="7">
    <source>
        <dbReference type="EMBL" id="MBB6038123.1"/>
    </source>
</evidence>
<evidence type="ECO:0000313" key="8">
    <source>
        <dbReference type="Proteomes" id="UP000548476"/>
    </source>
</evidence>
<dbReference type="CDD" id="cd10548">
    <property type="entry name" value="cupin_CDO"/>
    <property type="match status" value="1"/>
</dbReference>
<accession>A0A841FTK2</accession>
<dbReference type="InterPro" id="IPR014710">
    <property type="entry name" value="RmlC-like_jellyroll"/>
</dbReference>
<dbReference type="GO" id="GO:0016853">
    <property type="term" value="F:isomerase activity"/>
    <property type="evidence" value="ECO:0007669"/>
    <property type="project" value="UniProtKB-KW"/>
</dbReference>
<dbReference type="PANTHER" id="PTHR12918:SF1">
    <property type="entry name" value="CYSTEINE DIOXYGENASE TYPE 1"/>
    <property type="match status" value="1"/>
</dbReference>
<reference evidence="7 8" key="1">
    <citation type="submission" date="2020-08" db="EMBL/GenBank/DDBJ databases">
        <title>Genomic Encyclopedia of Type Strains, Phase IV (KMG-IV): sequencing the most valuable type-strain genomes for metagenomic binning, comparative biology and taxonomic classification.</title>
        <authorList>
            <person name="Goeker M."/>
        </authorList>
    </citation>
    <scope>NUCLEOTIDE SEQUENCE [LARGE SCALE GENOMIC DNA]</scope>
    <source>
        <strain evidence="7 8">YIM 65646</strain>
    </source>
</reference>
<dbReference type="InterPro" id="IPR010300">
    <property type="entry name" value="CDO_1"/>
</dbReference>
<dbReference type="SUPFAM" id="SSF51182">
    <property type="entry name" value="RmlC-like cupins"/>
    <property type="match status" value="1"/>
</dbReference>
<name>A0A841FTK2_9ACTN</name>
<dbReference type="Pfam" id="PF05995">
    <property type="entry name" value="CDO_I"/>
    <property type="match status" value="1"/>
</dbReference>
<dbReference type="PANTHER" id="PTHR12918">
    <property type="entry name" value="CYSTEINE DIOXYGENASE"/>
    <property type="match status" value="1"/>
</dbReference>
<organism evidence="7 8">
    <name type="scientific">Phytomonospora endophytica</name>
    <dbReference type="NCBI Taxonomy" id="714109"/>
    <lineage>
        <taxon>Bacteria</taxon>
        <taxon>Bacillati</taxon>
        <taxon>Actinomycetota</taxon>
        <taxon>Actinomycetes</taxon>
        <taxon>Micromonosporales</taxon>
        <taxon>Micromonosporaceae</taxon>
        <taxon>Phytomonospora</taxon>
    </lineage>
</organism>
<dbReference type="InterPro" id="IPR011051">
    <property type="entry name" value="RmlC_Cupin_sf"/>
</dbReference>
<evidence type="ECO:0000256" key="3">
    <source>
        <dbReference type="ARBA" id="ARBA00022964"/>
    </source>
</evidence>
<feature type="binding site" evidence="6">
    <location>
        <position position="59"/>
    </location>
    <ligand>
        <name>Fe cation</name>
        <dbReference type="ChEBI" id="CHEBI:24875"/>
        <note>catalytic</note>
    </ligand>
</feature>
<dbReference type="AlphaFoldDB" id="A0A841FTK2"/>
<dbReference type="GO" id="GO:0016702">
    <property type="term" value="F:oxidoreductase activity, acting on single donors with incorporation of molecular oxygen, incorporation of two atoms of oxygen"/>
    <property type="evidence" value="ECO:0007669"/>
    <property type="project" value="InterPro"/>
</dbReference>
<dbReference type="EMBL" id="JACHGT010000015">
    <property type="protein sequence ID" value="MBB6038123.1"/>
    <property type="molecule type" value="Genomic_DNA"/>
</dbReference>
<feature type="binding site" evidence="6">
    <location>
        <position position="108"/>
    </location>
    <ligand>
        <name>Fe cation</name>
        <dbReference type="ChEBI" id="CHEBI:24875"/>
        <note>catalytic</note>
    </ligand>
</feature>
<gene>
    <name evidence="7" type="ORF">HNR73_006003</name>
</gene>
<keyword evidence="2 6" id="KW-0479">Metal-binding</keyword>
<dbReference type="Proteomes" id="UP000548476">
    <property type="component" value="Unassembled WGS sequence"/>
</dbReference>
<dbReference type="Gene3D" id="2.60.120.10">
    <property type="entry name" value="Jelly Rolls"/>
    <property type="match status" value="1"/>
</dbReference>
<comment type="caution">
    <text evidence="7">The sequence shown here is derived from an EMBL/GenBank/DDBJ whole genome shotgun (WGS) entry which is preliminary data.</text>
</comment>
<evidence type="ECO:0000256" key="5">
    <source>
        <dbReference type="ARBA" id="ARBA00023004"/>
    </source>
</evidence>
<dbReference type="RefSeq" id="WP_184790925.1">
    <property type="nucleotide sequence ID" value="NZ_BONT01000047.1"/>
</dbReference>
<evidence type="ECO:0000256" key="6">
    <source>
        <dbReference type="PIRSR" id="PIRSR610300-51"/>
    </source>
</evidence>
<feature type="binding site" evidence="6">
    <location>
        <position position="61"/>
    </location>
    <ligand>
        <name>Fe cation</name>
        <dbReference type="ChEBI" id="CHEBI:24875"/>
        <note>catalytic</note>
    </ligand>
</feature>
<proteinExistence type="inferred from homology"/>
<evidence type="ECO:0000256" key="1">
    <source>
        <dbReference type="ARBA" id="ARBA00006622"/>
    </source>
</evidence>
<keyword evidence="8" id="KW-1185">Reference proteome</keyword>
<keyword evidence="4" id="KW-0560">Oxidoreductase</keyword>
<keyword evidence="7" id="KW-0413">Isomerase</keyword>
<protein>
    <submittedName>
        <fullName evidence="7">Mannose-6-phosphate isomerase-like protein (Cupin superfamily)</fullName>
    </submittedName>
</protein>
<keyword evidence="3" id="KW-0223">Dioxygenase</keyword>
<comment type="similarity">
    <text evidence="1">Belongs to the cysteine dioxygenase family.</text>
</comment>
<sequence length="153" mass="16967">MTLTRIDHLALAREYAALPAWPVRPRFDPGERWYTRLAAGPDHEVWLLTWLPGQETDLHDHGGSEGAFVVVEGVLNEQTVVNSREGLWLADRDYGSGVARRFGARHVHRIRNTGAVPAISVHVYGPALSTMNKYEIENGSLLVTATDIAGEAW</sequence>
<evidence type="ECO:0000256" key="2">
    <source>
        <dbReference type="ARBA" id="ARBA00022723"/>
    </source>
</evidence>
<evidence type="ECO:0000256" key="4">
    <source>
        <dbReference type="ARBA" id="ARBA00023002"/>
    </source>
</evidence>
<dbReference type="GO" id="GO:0008198">
    <property type="term" value="F:ferrous iron binding"/>
    <property type="evidence" value="ECO:0007669"/>
    <property type="project" value="TreeGrafter"/>
</dbReference>
<keyword evidence="5 6" id="KW-0408">Iron</keyword>